<dbReference type="OrthoDB" id="9790282at2"/>
<gene>
    <name evidence="15" type="primary">aat</name>
    <name evidence="16" type="ORF">DWU98_13290</name>
</gene>
<reference evidence="16 17" key="1">
    <citation type="submission" date="2018-07" db="EMBL/GenBank/DDBJ databases">
        <title>Dyella monticola sp. nov. and Dyella psychrodurans sp. nov. isolated from monsoon evergreen broad-leaved forest soil of Dinghu Mountain, China.</title>
        <authorList>
            <person name="Gao Z."/>
            <person name="Qiu L."/>
        </authorList>
    </citation>
    <scope>NUCLEOTIDE SEQUENCE [LARGE SCALE GENOMIC DNA]</scope>
    <source>
        <strain evidence="16 17">4G-K06</strain>
    </source>
</reference>
<dbReference type="AlphaFoldDB" id="A0A370WWG8"/>
<dbReference type="EC" id="2.3.2.6" evidence="10 15"/>
<protein>
    <recommendedName>
        <fullName evidence="11 15">Leucyl/phenylalanyl-tRNA--protein transferase</fullName>
        <ecNumber evidence="10 15">2.3.2.6</ecNumber>
    </recommendedName>
    <alternativeName>
        <fullName evidence="12 15">L/F-transferase</fullName>
    </alternativeName>
    <alternativeName>
        <fullName evidence="13 15">Leucyltransferase</fullName>
    </alternativeName>
    <alternativeName>
        <fullName evidence="14 15">Phenyalanyltransferase</fullName>
    </alternativeName>
</protein>
<dbReference type="InterPro" id="IPR042221">
    <property type="entry name" value="Leu/Phe-tRNA_Trfase_N"/>
</dbReference>
<dbReference type="Gene3D" id="3.30.70.3550">
    <property type="entry name" value="Leucyl/phenylalanyl-tRNA-protein transferase, N-terminal domain"/>
    <property type="match status" value="1"/>
</dbReference>
<dbReference type="Pfam" id="PF03588">
    <property type="entry name" value="Leu_Phe_trans"/>
    <property type="match status" value="1"/>
</dbReference>
<evidence type="ECO:0000256" key="1">
    <source>
        <dbReference type="ARBA" id="ARBA00004496"/>
    </source>
</evidence>
<evidence type="ECO:0000313" key="16">
    <source>
        <dbReference type="EMBL" id="RDS80406.1"/>
    </source>
</evidence>
<sequence length="249" mass="27546">MIRLPRLDDHATDRFPDPRSALLQPNGLLAFGGDLSPSRLLTAYAHGIFPWFNEGEPILWWSPDPRCVFHTDHLRPNRSLRRALKGTLWHISVDRAFGRVMEACAAPRTGQSGTWISPAMIDAYSALHEAGYAHSVEVWDEDRLVGGVYGVSLGHLFCGESMFSACSGGSKLALYALAALLREWEFPLIDAQVSNDHLLGLGALEMPRAAFLKNVAHLTTAPFDQDRWRQLPAVPAQWIVDGKSFTTTG</sequence>
<dbReference type="GO" id="GO:0005737">
    <property type="term" value="C:cytoplasm"/>
    <property type="evidence" value="ECO:0007669"/>
    <property type="project" value="UniProtKB-SubCell"/>
</dbReference>
<dbReference type="InterPro" id="IPR016181">
    <property type="entry name" value="Acyl_CoA_acyltransferase"/>
</dbReference>
<keyword evidence="4 15" id="KW-0012">Acyltransferase</keyword>
<comment type="similarity">
    <text evidence="9 15">Belongs to the L/F-transferase family.</text>
</comment>
<dbReference type="PANTHER" id="PTHR30098">
    <property type="entry name" value="LEUCYL/PHENYLALANYL-TRNA--PROTEIN TRANSFERASE"/>
    <property type="match status" value="1"/>
</dbReference>
<accession>A0A370WWG8</accession>
<evidence type="ECO:0000256" key="13">
    <source>
        <dbReference type="ARBA" id="ARBA00077165"/>
    </source>
</evidence>
<dbReference type="GO" id="GO:0030163">
    <property type="term" value="P:protein catabolic process"/>
    <property type="evidence" value="ECO:0007669"/>
    <property type="project" value="UniProtKB-UniRule"/>
</dbReference>
<keyword evidence="2 15" id="KW-0963">Cytoplasm</keyword>
<evidence type="ECO:0000256" key="9">
    <source>
        <dbReference type="ARBA" id="ARBA00061535"/>
    </source>
</evidence>
<evidence type="ECO:0000313" key="17">
    <source>
        <dbReference type="Proteomes" id="UP000254258"/>
    </source>
</evidence>
<dbReference type="Proteomes" id="UP000254258">
    <property type="component" value="Unassembled WGS sequence"/>
</dbReference>
<evidence type="ECO:0000256" key="7">
    <source>
        <dbReference type="ARBA" id="ARBA00051538"/>
    </source>
</evidence>
<dbReference type="HAMAP" id="MF_00688">
    <property type="entry name" value="Leu_Phe_trans"/>
    <property type="match status" value="1"/>
</dbReference>
<dbReference type="GO" id="GO:0008914">
    <property type="term" value="F:leucyl-tRNA--protein transferase activity"/>
    <property type="evidence" value="ECO:0007669"/>
    <property type="project" value="UniProtKB-UniRule"/>
</dbReference>
<comment type="catalytic activity">
    <reaction evidence="7 15">
        <text>N-terminal L-lysyl-[protein] + L-leucyl-tRNA(Leu) = N-terminal L-leucyl-L-lysyl-[protein] + tRNA(Leu) + H(+)</text>
        <dbReference type="Rhea" id="RHEA:12340"/>
        <dbReference type="Rhea" id="RHEA-COMP:9613"/>
        <dbReference type="Rhea" id="RHEA-COMP:9622"/>
        <dbReference type="Rhea" id="RHEA-COMP:12670"/>
        <dbReference type="Rhea" id="RHEA-COMP:12671"/>
        <dbReference type="ChEBI" id="CHEBI:15378"/>
        <dbReference type="ChEBI" id="CHEBI:65249"/>
        <dbReference type="ChEBI" id="CHEBI:78442"/>
        <dbReference type="ChEBI" id="CHEBI:78494"/>
        <dbReference type="ChEBI" id="CHEBI:133043"/>
        <dbReference type="EC" id="2.3.2.6"/>
    </reaction>
</comment>
<comment type="caution">
    <text evidence="16">The sequence shown here is derived from an EMBL/GenBank/DDBJ whole genome shotgun (WGS) entry which is preliminary data.</text>
</comment>
<comment type="catalytic activity">
    <reaction evidence="5 15">
        <text>L-phenylalanyl-tRNA(Phe) + an N-terminal L-alpha-aminoacyl-[protein] = an N-terminal L-phenylalanyl-L-alpha-aminoacyl-[protein] + tRNA(Phe)</text>
        <dbReference type="Rhea" id="RHEA:43632"/>
        <dbReference type="Rhea" id="RHEA-COMP:9668"/>
        <dbReference type="Rhea" id="RHEA-COMP:9699"/>
        <dbReference type="Rhea" id="RHEA-COMP:10636"/>
        <dbReference type="Rhea" id="RHEA-COMP:10637"/>
        <dbReference type="ChEBI" id="CHEBI:78442"/>
        <dbReference type="ChEBI" id="CHEBI:78531"/>
        <dbReference type="ChEBI" id="CHEBI:78597"/>
        <dbReference type="ChEBI" id="CHEBI:83561"/>
        <dbReference type="EC" id="2.3.2.6"/>
    </reaction>
</comment>
<dbReference type="RefSeq" id="WP_115496068.1">
    <property type="nucleotide sequence ID" value="NZ_QRBE01000008.1"/>
</dbReference>
<evidence type="ECO:0000256" key="4">
    <source>
        <dbReference type="ARBA" id="ARBA00023315"/>
    </source>
</evidence>
<dbReference type="Gene3D" id="3.40.630.70">
    <property type="entry name" value="Leucyl/phenylalanyl-tRNA-protein transferase, C-terminal domain"/>
    <property type="match status" value="1"/>
</dbReference>
<dbReference type="EMBL" id="QRBE01000008">
    <property type="protein sequence ID" value="RDS80406.1"/>
    <property type="molecule type" value="Genomic_DNA"/>
</dbReference>
<evidence type="ECO:0000256" key="10">
    <source>
        <dbReference type="ARBA" id="ARBA00066767"/>
    </source>
</evidence>
<dbReference type="FunFam" id="3.30.70.3550:FF:000001">
    <property type="entry name" value="Leucyl/phenylalanyl-tRNA--protein transferase"/>
    <property type="match status" value="1"/>
</dbReference>
<evidence type="ECO:0000256" key="2">
    <source>
        <dbReference type="ARBA" id="ARBA00022490"/>
    </source>
</evidence>
<evidence type="ECO:0000256" key="14">
    <source>
        <dbReference type="ARBA" id="ARBA00083640"/>
    </source>
</evidence>
<evidence type="ECO:0000256" key="11">
    <source>
        <dbReference type="ARBA" id="ARBA00074372"/>
    </source>
</evidence>
<dbReference type="PANTHER" id="PTHR30098:SF2">
    <property type="entry name" value="LEUCYL_PHENYLALANYL-TRNA--PROTEIN TRANSFERASE"/>
    <property type="match status" value="1"/>
</dbReference>
<name>A0A370WWG8_9GAMM</name>
<dbReference type="NCBIfam" id="TIGR00667">
    <property type="entry name" value="aat"/>
    <property type="match status" value="1"/>
</dbReference>
<evidence type="ECO:0000256" key="3">
    <source>
        <dbReference type="ARBA" id="ARBA00022679"/>
    </source>
</evidence>
<organism evidence="16 17">
    <name type="scientific">Dyella monticola</name>
    <dbReference type="NCBI Taxonomy" id="1927958"/>
    <lineage>
        <taxon>Bacteria</taxon>
        <taxon>Pseudomonadati</taxon>
        <taxon>Pseudomonadota</taxon>
        <taxon>Gammaproteobacteria</taxon>
        <taxon>Lysobacterales</taxon>
        <taxon>Rhodanobacteraceae</taxon>
        <taxon>Dyella</taxon>
    </lineage>
</organism>
<keyword evidence="3 15" id="KW-0808">Transferase</keyword>
<dbReference type="SUPFAM" id="SSF55729">
    <property type="entry name" value="Acyl-CoA N-acyltransferases (Nat)"/>
    <property type="match status" value="1"/>
</dbReference>
<comment type="function">
    <text evidence="8 15">Functions in the N-end rule pathway of protein degradation where it conjugates Leu, Phe and, less efficiently, Met from aminoacyl-tRNAs to the N-termini of proteins containing an N-terminal arginine or lysine.</text>
</comment>
<keyword evidence="17" id="KW-1185">Reference proteome</keyword>
<evidence type="ECO:0000256" key="6">
    <source>
        <dbReference type="ARBA" id="ARBA00050652"/>
    </source>
</evidence>
<comment type="catalytic activity">
    <reaction evidence="6 15">
        <text>N-terminal L-arginyl-[protein] + L-leucyl-tRNA(Leu) = N-terminal L-leucyl-L-arginyl-[protein] + tRNA(Leu) + H(+)</text>
        <dbReference type="Rhea" id="RHEA:50416"/>
        <dbReference type="Rhea" id="RHEA-COMP:9613"/>
        <dbReference type="Rhea" id="RHEA-COMP:9622"/>
        <dbReference type="Rhea" id="RHEA-COMP:12672"/>
        <dbReference type="Rhea" id="RHEA-COMP:12673"/>
        <dbReference type="ChEBI" id="CHEBI:15378"/>
        <dbReference type="ChEBI" id="CHEBI:64719"/>
        <dbReference type="ChEBI" id="CHEBI:78442"/>
        <dbReference type="ChEBI" id="CHEBI:78494"/>
        <dbReference type="ChEBI" id="CHEBI:133044"/>
        <dbReference type="EC" id="2.3.2.6"/>
    </reaction>
</comment>
<dbReference type="InterPro" id="IPR004616">
    <property type="entry name" value="Leu/Phe-tRNA_Trfase"/>
</dbReference>
<proteinExistence type="inferred from homology"/>
<evidence type="ECO:0000256" key="12">
    <source>
        <dbReference type="ARBA" id="ARBA00077136"/>
    </source>
</evidence>
<evidence type="ECO:0000256" key="8">
    <source>
        <dbReference type="ARBA" id="ARBA00054043"/>
    </source>
</evidence>
<evidence type="ECO:0000256" key="5">
    <source>
        <dbReference type="ARBA" id="ARBA00050607"/>
    </source>
</evidence>
<dbReference type="InterPro" id="IPR042203">
    <property type="entry name" value="Leu/Phe-tRNA_Trfase_C"/>
</dbReference>
<comment type="subcellular location">
    <subcellularLocation>
        <location evidence="1 15">Cytoplasm</location>
    </subcellularLocation>
</comment>
<evidence type="ECO:0000256" key="15">
    <source>
        <dbReference type="HAMAP-Rule" id="MF_00688"/>
    </source>
</evidence>